<evidence type="ECO:0000256" key="1">
    <source>
        <dbReference type="SAM" id="MobiDB-lite"/>
    </source>
</evidence>
<dbReference type="InterPro" id="IPR029058">
    <property type="entry name" value="AB_hydrolase_fold"/>
</dbReference>
<dbReference type="STRING" id="158441.A0A226E7H9"/>
<feature type="domain" description="Serine aminopeptidase S33" evidence="2">
    <location>
        <begin position="5"/>
        <end position="159"/>
    </location>
</feature>
<organism evidence="3 4">
    <name type="scientific">Folsomia candida</name>
    <name type="common">Springtail</name>
    <dbReference type="NCBI Taxonomy" id="158441"/>
    <lineage>
        <taxon>Eukaryota</taxon>
        <taxon>Metazoa</taxon>
        <taxon>Ecdysozoa</taxon>
        <taxon>Arthropoda</taxon>
        <taxon>Hexapoda</taxon>
        <taxon>Collembola</taxon>
        <taxon>Entomobryomorpha</taxon>
        <taxon>Isotomoidea</taxon>
        <taxon>Isotomidae</taxon>
        <taxon>Proisotominae</taxon>
        <taxon>Folsomia</taxon>
    </lineage>
</organism>
<gene>
    <name evidence="3" type="ORF">Fcan01_11662</name>
</gene>
<proteinExistence type="predicted"/>
<dbReference type="PANTHER" id="PTHR11005">
    <property type="entry name" value="LYSOSOMAL ACID LIPASE-RELATED"/>
    <property type="match status" value="1"/>
</dbReference>
<dbReference type="Pfam" id="PF12146">
    <property type="entry name" value="Hydrolase_4"/>
    <property type="match status" value="1"/>
</dbReference>
<dbReference type="InterPro" id="IPR022742">
    <property type="entry name" value="Hydrolase_4"/>
</dbReference>
<evidence type="ECO:0000259" key="2">
    <source>
        <dbReference type="Pfam" id="PF12146"/>
    </source>
</evidence>
<dbReference type="AlphaFoldDB" id="A0A226E7H9"/>
<reference evidence="3 4" key="1">
    <citation type="submission" date="2015-12" db="EMBL/GenBank/DDBJ databases">
        <title>The genome of Folsomia candida.</title>
        <authorList>
            <person name="Faddeeva A."/>
            <person name="Derks M.F."/>
            <person name="Anvar Y."/>
            <person name="Smit S."/>
            <person name="Van Straalen N."/>
            <person name="Roelofs D."/>
        </authorList>
    </citation>
    <scope>NUCLEOTIDE SEQUENCE [LARGE SCALE GENOMIC DNA]</scope>
    <source>
        <strain evidence="3 4">VU population</strain>
        <tissue evidence="3">Whole body</tissue>
    </source>
</reference>
<sequence length="205" mass="23659">MGIYDLPAIIEMVTETTGNKAMYYVGHSMGTSMLTVLLSMRPEYNDRILTGFLLSPAIHFGNTAPQLRFFMRGSNYFQTTLSILLGAFPDVISTKTWTHYVQLIHTDQFCQFNYGFKTKNREKYGSDSPPCYNLSKVTAPIVIYWGHNDIFVRPQVSQQHQLWSTKILLWKPPRRPPLLDQAPQQPPPRTSSIQSEREKFHLEWG</sequence>
<feature type="compositionally biased region" description="Basic and acidic residues" evidence="1">
    <location>
        <begin position="195"/>
        <end position="205"/>
    </location>
</feature>
<dbReference type="OMA" id="WGHNDIF"/>
<keyword evidence="4" id="KW-1185">Reference proteome</keyword>
<dbReference type="OrthoDB" id="9974421at2759"/>
<protein>
    <submittedName>
        <fullName evidence="3">Lipase 1</fullName>
    </submittedName>
</protein>
<dbReference type="EMBL" id="LNIX01000005">
    <property type="protein sequence ID" value="OXA53565.1"/>
    <property type="molecule type" value="Genomic_DNA"/>
</dbReference>
<feature type="region of interest" description="Disordered" evidence="1">
    <location>
        <begin position="176"/>
        <end position="205"/>
    </location>
</feature>
<dbReference type="Gene3D" id="3.40.50.1820">
    <property type="entry name" value="alpha/beta hydrolase"/>
    <property type="match status" value="1"/>
</dbReference>
<accession>A0A226E7H9</accession>
<dbReference type="SUPFAM" id="SSF53474">
    <property type="entry name" value="alpha/beta-Hydrolases"/>
    <property type="match status" value="1"/>
</dbReference>
<evidence type="ECO:0000313" key="3">
    <source>
        <dbReference type="EMBL" id="OXA53565.1"/>
    </source>
</evidence>
<evidence type="ECO:0000313" key="4">
    <source>
        <dbReference type="Proteomes" id="UP000198287"/>
    </source>
</evidence>
<comment type="caution">
    <text evidence="3">The sequence shown here is derived from an EMBL/GenBank/DDBJ whole genome shotgun (WGS) entry which is preliminary data.</text>
</comment>
<name>A0A226E7H9_FOLCA</name>
<dbReference type="Proteomes" id="UP000198287">
    <property type="component" value="Unassembled WGS sequence"/>
</dbReference>